<dbReference type="EMBL" id="QZWG01000003">
    <property type="protein sequence ID" value="RZC19110.1"/>
    <property type="molecule type" value="Genomic_DNA"/>
</dbReference>
<reference evidence="9 10" key="1">
    <citation type="submission" date="2018-09" db="EMBL/GenBank/DDBJ databases">
        <title>A high-quality reference genome of wild soybean provides a powerful tool to mine soybean genomes.</title>
        <authorList>
            <person name="Xie M."/>
            <person name="Chung C.Y.L."/>
            <person name="Li M.-W."/>
            <person name="Wong F.-L."/>
            <person name="Chan T.-F."/>
            <person name="Lam H.-M."/>
        </authorList>
    </citation>
    <scope>NUCLEOTIDE SEQUENCE [LARGE SCALE GENOMIC DNA]</scope>
    <source>
        <strain evidence="10">cv. W05</strain>
        <tissue evidence="9">Hypocotyl of etiolated seedlings</tissue>
    </source>
</reference>
<feature type="domain" description="R13L1/DRL21-like LRR repeat region" evidence="8">
    <location>
        <begin position="450"/>
        <end position="572"/>
    </location>
</feature>
<dbReference type="SUPFAM" id="SSF52047">
    <property type="entry name" value="RNI-like"/>
    <property type="match status" value="1"/>
</dbReference>
<dbReference type="PANTHER" id="PTHR36766:SF40">
    <property type="entry name" value="DISEASE RESISTANCE PROTEIN RGA3"/>
    <property type="match status" value="1"/>
</dbReference>
<keyword evidence="2" id="KW-0677">Repeat</keyword>
<keyword evidence="4" id="KW-0611">Plant defense</keyword>
<dbReference type="Gene3D" id="3.80.10.10">
    <property type="entry name" value="Ribonuclease Inhibitor"/>
    <property type="match status" value="1"/>
</dbReference>
<dbReference type="AlphaFoldDB" id="A0A445L7A0"/>
<dbReference type="PRINTS" id="PR00364">
    <property type="entry name" value="DISEASERSIST"/>
</dbReference>
<dbReference type="Proteomes" id="UP000289340">
    <property type="component" value="Chromosome 3"/>
</dbReference>
<name>A0A445L7A0_GLYSO</name>
<dbReference type="PANTHER" id="PTHR36766">
    <property type="entry name" value="PLANT BROAD-SPECTRUM MILDEW RESISTANCE PROTEIN RPW8"/>
    <property type="match status" value="1"/>
</dbReference>
<dbReference type="Pfam" id="PF25019">
    <property type="entry name" value="LRR_R13L1-DRL21"/>
    <property type="match status" value="1"/>
</dbReference>
<evidence type="ECO:0000313" key="9">
    <source>
        <dbReference type="EMBL" id="RZC19110.1"/>
    </source>
</evidence>
<dbReference type="Gene3D" id="3.40.50.300">
    <property type="entry name" value="P-loop containing nucleotide triphosphate hydrolases"/>
    <property type="match status" value="1"/>
</dbReference>
<evidence type="ECO:0000256" key="2">
    <source>
        <dbReference type="ARBA" id="ARBA00022737"/>
    </source>
</evidence>
<dbReference type="GO" id="GO:0051707">
    <property type="term" value="P:response to other organism"/>
    <property type="evidence" value="ECO:0007669"/>
    <property type="project" value="UniProtKB-ARBA"/>
</dbReference>
<dbReference type="GO" id="GO:0043531">
    <property type="term" value="F:ADP binding"/>
    <property type="evidence" value="ECO:0007669"/>
    <property type="project" value="InterPro"/>
</dbReference>
<evidence type="ECO:0000256" key="5">
    <source>
        <dbReference type="ARBA" id="ARBA00022840"/>
    </source>
</evidence>
<dbReference type="GO" id="GO:0006952">
    <property type="term" value="P:defense response"/>
    <property type="evidence" value="ECO:0007669"/>
    <property type="project" value="UniProtKB-KW"/>
</dbReference>
<feature type="domain" description="NB-ARC" evidence="6">
    <location>
        <begin position="151"/>
        <end position="300"/>
    </location>
</feature>
<evidence type="ECO:0000259" key="6">
    <source>
        <dbReference type="Pfam" id="PF00931"/>
    </source>
</evidence>
<dbReference type="InterPro" id="IPR027417">
    <property type="entry name" value="P-loop_NTPase"/>
</dbReference>
<keyword evidence="1" id="KW-0433">Leucine-rich repeat</keyword>
<evidence type="ECO:0000256" key="1">
    <source>
        <dbReference type="ARBA" id="ARBA00022614"/>
    </source>
</evidence>
<keyword evidence="5" id="KW-0067">ATP-binding</keyword>
<gene>
    <name evidence="9" type="ORF">D0Y65_006083</name>
</gene>
<organism evidence="9 10">
    <name type="scientific">Glycine soja</name>
    <name type="common">Wild soybean</name>
    <dbReference type="NCBI Taxonomy" id="3848"/>
    <lineage>
        <taxon>Eukaryota</taxon>
        <taxon>Viridiplantae</taxon>
        <taxon>Streptophyta</taxon>
        <taxon>Embryophyta</taxon>
        <taxon>Tracheophyta</taxon>
        <taxon>Spermatophyta</taxon>
        <taxon>Magnoliopsida</taxon>
        <taxon>eudicotyledons</taxon>
        <taxon>Gunneridae</taxon>
        <taxon>Pentapetalae</taxon>
        <taxon>rosids</taxon>
        <taxon>fabids</taxon>
        <taxon>Fabales</taxon>
        <taxon>Fabaceae</taxon>
        <taxon>Papilionoideae</taxon>
        <taxon>50 kb inversion clade</taxon>
        <taxon>NPAAA clade</taxon>
        <taxon>indigoferoid/millettioid clade</taxon>
        <taxon>Phaseoleae</taxon>
        <taxon>Glycine</taxon>
        <taxon>Glycine subgen. Soja</taxon>
    </lineage>
</organism>
<proteinExistence type="predicted"/>
<evidence type="ECO:0000259" key="7">
    <source>
        <dbReference type="Pfam" id="PF18052"/>
    </source>
</evidence>
<evidence type="ECO:0000256" key="3">
    <source>
        <dbReference type="ARBA" id="ARBA00022741"/>
    </source>
</evidence>
<evidence type="ECO:0000259" key="8">
    <source>
        <dbReference type="Pfam" id="PF25019"/>
    </source>
</evidence>
<accession>A0A445L7A0</accession>
<dbReference type="Pfam" id="PF18052">
    <property type="entry name" value="Rx_N"/>
    <property type="match status" value="1"/>
</dbReference>
<dbReference type="InterPro" id="IPR002182">
    <property type="entry name" value="NB-ARC"/>
</dbReference>
<dbReference type="GO" id="GO:0005524">
    <property type="term" value="F:ATP binding"/>
    <property type="evidence" value="ECO:0007669"/>
    <property type="project" value="UniProtKB-KW"/>
</dbReference>
<sequence length="600" mass="67416">MAGAVGGAFLSAFLDVVFDKLSTDEVVDFIRGKKLDLNLLENLKSTLSVVGAVLDDAEKKQTKLSCVNQWLIELKDALYDADDLLDEICTKVAAQKKVSKVFSRFTDRKIASKLEKIVDKLDKVLGGMKGLPLQVMAGEMNESWSQQHLWKMDMVCMGGVGKTTLARSVFNNDNLKQMFDLNAWVCVSDQFDIVKVTKTMIEQITEESCKSNDLNLLQLELMDKLKVKFLIVLDDVWVEDYDNWSNLTKPFLHGTRGSKILLTTRNENVVNVVPYHIVQVCPLSKLSNEDCWIVFANHAFLPSKSSGEDRRALEKIGREIVNKCNGLPLSSTVTRRSEELGKETKIGMKTRHLSVTKFSDPISDIEVFDKLQSLRTFLEIDFKDSPFNKEKEPGIVVSKLKCLRVLSFCGFASLDVLPDSIGKMPRGMRMLSHLQHLDIFIVGKHQENGIKELGTLSNLHGSLSIRNLENVTRSNEALEARILDKKHINHLSLQWSNGTDFQTKLDVLCKLKPHQGLESLSVWGYNGTIFPDMVGNFYYHNLTSLSSLDCDNCCVLPSLGQLPSLKKLYISRLKSVKTVDAGFYKTEDCPSVTPFSSLET</sequence>
<comment type="caution">
    <text evidence="9">The sequence shown here is derived from an EMBL/GenBank/DDBJ whole genome shotgun (WGS) entry which is preliminary data.</text>
</comment>
<dbReference type="Pfam" id="PF00931">
    <property type="entry name" value="NB-ARC"/>
    <property type="match status" value="1"/>
</dbReference>
<keyword evidence="3" id="KW-0547">Nucleotide-binding</keyword>
<dbReference type="InterPro" id="IPR041118">
    <property type="entry name" value="Rx_N"/>
</dbReference>
<dbReference type="InterPro" id="IPR032675">
    <property type="entry name" value="LRR_dom_sf"/>
</dbReference>
<protein>
    <submittedName>
        <fullName evidence="9">Putative disease resistance RPP13-like protein 1</fullName>
    </submittedName>
</protein>
<evidence type="ECO:0000256" key="4">
    <source>
        <dbReference type="ARBA" id="ARBA00022821"/>
    </source>
</evidence>
<dbReference type="SUPFAM" id="SSF52540">
    <property type="entry name" value="P-loop containing nucleoside triphosphate hydrolases"/>
    <property type="match status" value="1"/>
</dbReference>
<dbReference type="Gene3D" id="1.20.5.4130">
    <property type="match status" value="1"/>
</dbReference>
<dbReference type="InterPro" id="IPR056789">
    <property type="entry name" value="LRR_R13L1-DRL21"/>
</dbReference>
<evidence type="ECO:0000313" key="10">
    <source>
        <dbReference type="Proteomes" id="UP000289340"/>
    </source>
</evidence>
<feature type="domain" description="Disease resistance N-terminal" evidence="7">
    <location>
        <begin position="10"/>
        <end position="100"/>
    </location>
</feature>
<keyword evidence="10" id="KW-1185">Reference proteome</keyword>